<proteinExistence type="predicted"/>
<dbReference type="EMBL" id="JAPTNG010000009">
    <property type="protein sequence ID" value="MCZ0831798.1"/>
    <property type="molecule type" value="Genomic_DNA"/>
</dbReference>
<keyword evidence="2" id="KW-1185">Reference proteome</keyword>
<comment type="caution">
    <text evidence="1">The sequence shown here is derived from an EMBL/GenBank/DDBJ whole genome shotgun (WGS) entry which is preliminary data.</text>
</comment>
<name>A0ABT4HYZ8_9BACL</name>
<evidence type="ECO:0000313" key="1">
    <source>
        <dbReference type="EMBL" id="MCZ0831798.1"/>
    </source>
</evidence>
<organism evidence="1 2">
    <name type="scientific">Brevibacillus halotolerans</name>
    <dbReference type="NCBI Taxonomy" id="1507437"/>
    <lineage>
        <taxon>Bacteria</taxon>
        <taxon>Bacillati</taxon>
        <taxon>Bacillota</taxon>
        <taxon>Bacilli</taxon>
        <taxon>Bacillales</taxon>
        <taxon>Paenibacillaceae</taxon>
        <taxon>Brevibacillus</taxon>
    </lineage>
</organism>
<evidence type="ECO:0000313" key="2">
    <source>
        <dbReference type="Proteomes" id="UP001067708"/>
    </source>
</evidence>
<dbReference type="Proteomes" id="UP001067708">
    <property type="component" value="Unassembled WGS sequence"/>
</dbReference>
<accession>A0ABT4HYZ8</accession>
<protein>
    <recommendedName>
        <fullName evidence="3">Phage ABA sandwich domain-containing protein</fullName>
    </recommendedName>
</protein>
<sequence>MTEQQIIETLATKVMGWVPIPPRPNGPPEVFPAFCFPIYGDIKDGCIVAHKDADGVIDTAHWNPIQNIADAWMIVEKFKNGDPILRAKFAALLPVLIYEIEPKDICKAAMEVVA</sequence>
<dbReference type="InterPro" id="IPR028985">
    <property type="entry name" value="Bacillus_phage_prot-like"/>
</dbReference>
<evidence type="ECO:0008006" key="3">
    <source>
        <dbReference type="Google" id="ProtNLM"/>
    </source>
</evidence>
<reference evidence="1" key="1">
    <citation type="submission" date="2022-09" db="EMBL/GenBank/DDBJ databases">
        <title>Genome analysis and characterization of larvicidal activity of Brevibacillus strains.</title>
        <authorList>
            <person name="Patrusheva E.V."/>
            <person name="Izotova A.O."/>
            <person name="Toshchakov S.V."/>
            <person name="Sineoky S.P."/>
        </authorList>
    </citation>
    <scope>NUCLEOTIDE SEQUENCE</scope>
    <source>
        <strain evidence="1">VKPM_B-13244</strain>
    </source>
</reference>
<dbReference type="Gene3D" id="3.30.2120.10">
    <property type="entry name" value="Bacillus phage protein-like"/>
    <property type="match status" value="1"/>
</dbReference>
<gene>
    <name evidence="1" type="ORF">O0535_13720</name>
</gene>
<dbReference type="RefSeq" id="WP_258417641.1">
    <property type="nucleotide sequence ID" value="NZ_JAPTNG010000009.1"/>
</dbReference>